<dbReference type="InterPro" id="IPR009539">
    <property type="entry name" value="VANGL"/>
</dbReference>
<dbReference type="EMBL" id="KZ345469">
    <property type="protein sequence ID" value="PIO73379.1"/>
    <property type="molecule type" value="Genomic_DNA"/>
</dbReference>
<comment type="similarity">
    <text evidence="6">Belongs to the Vang family.</text>
</comment>
<comment type="subcellular location">
    <subcellularLocation>
        <location evidence="1">Cell membrane</location>
        <topology evidence="1">Multi-pass membrane protein</topology>
    </subcellularLocation>
</comment>
<keyword evidence="4" id="KW-1133">Transmembrane helix</keyword>
<evidence type="ECO:0000313" key="8">
    <source>
        <dbReference type="Proteomes" id="UP000230423"/>
    </source>
</evidence>
<evidence type="ECO:0000256" key="3">
    <source>
        <dbReference type="ARBA" id="ARBA00022692"/>
    </source>
</evidence>
<dbReference type="OrthoDB" id="8887313at2759"/>
<name>A0A2G9UT19_TELCI</name>
<keyword evidence="3" id="KW-0812">Transmembrane</keyword>
<evidence type="ECO:0000256" key="6">
    <source>
        <dbReference type="ARBA" id="ARBA00025718"/>
    </source>
</evidence>
<dbReference type="GO" id="GO:0005886">
    <property type="term" value="C:plasma membrane"/>
    <property type="evidence" value="ECO:0007669"/>
    <property type="project" value="UniProtKB-SubCell"/>
</dbReference>
<keyword evidence="2" id="KW-1003">Cell membrane</keyword>
<evidence type="ECO:0000256" key="4">
    <source>
        <dbReference type="ARBA" id="ARBA00022989"/>
    </source>
</evidence>
<evidence type="ECO:0000313" key="7">
    <source>
        <dbReference type="EMBL" id="PIO73379.1"/>
    </source>
</evidence>
<proteinExistence type="inferred from homology"/>
<organism evidence="7 8">
    <name type="scientific">Teladorsagia circumcincta</name>
    <name type="common">Brown stomach worm</name>
    <name type="synonym">Ostertagia circumcincta</name>
    <dbReference type="NCBI Taxonomy" id="45464"/>
    <lineage>
        <taxon>Eukaryota</taxon>
        <taxon>Metazoa</taxon>
        <taxon>Ecdysozoa</taxon>
        <taxon>Nematoda</taxon>
        <taxon>Chromadorea</taxon>
        <taxon>Rhabditida</taxon>
        <taxon>Rhabditina</taxon>
        <taxon>Rhabditomorpha</taxon>
        <taxon>Strongyloidea</taxon>
        <taxon>Trichostrongylidae</taxon>
        <taxon>Teladorsagia</taxon>
    </lineage>
</organism>
<dbReference type="Pfam" id="PF06638">
    <property type="entry name" value="Strabismus"/>
    <property type="match status" value="1"/>
</dbReference>
<reference evidence="7 8" key="1">
    <citation type="submission" date="2015-09" db="EMBL/GenBank/DDBJ databases">
        <title>Draft genome of the parasitic nematode Teladorsagia circumcincta isolate WARC Sus (inbred).</title>
        <authorList>
            <person name="Mitreva M."/>
        </authorList>
    </citation>
    <scope>NUCLEOTIDE SEQUENCE [LARGE SCALE GENOMIC DNA]</scope>
    <source>
        <strain evidence="7 8">S</strain>
    </source>
</reference>
<accession>A0A2G9UT19</accession>
<dbReference type="Proteomes" id="UP000230423">
    <property type="component" value="Unassembled WGS sequence"/>
</dbReference>
<protein>
    <submittedName>
        <fullName evidence="7">Uncharacterized protein</fullName>
    </submittedName>
</protein>
<dbReference type="AlphaFoldDB" id="A0A2G9UT19"/>
<gene>
    <name evidence="7" type="ORF">TELCIR_04645</name>
</gene>
<evidence type="ECO:0000256" key="2">
    <source>
        <dbReference type="ARBA" id="ARBA00022475"/>
    </source>
</evidence>
<sequence>MSIGMMSLQEAAIQVLRFHETHFPSYNVFLDRARQSSHRLRNTSQPSGFKMYDIEGIGGGTTEISQSNLRALMEATSRRRNTNHNDILQEECEWERRIKKRKYRLIASAEEAFAQVQSIVDNQGGNKVIVVTLIAMTPEEICSLWLWLWLEGR</sequence>
<dbReference type="PANTHER" id="PTHR20886">
    <property type="entry name" value="VANG-LIKE PROTEIN"/>
    <property type="match status" value="1"/>
</dbReference>
<keyword evidence="5" id="KW-0472">Membrane</keyword>
<evidence type="ECO:0000256" key="5">
    <source>
        <dbReference type="ARBA" id="ARBA00023136"/>
    </source>
</evidence>
<keyword evidence="8" id="KW-1185">Reference proteome</keyword>
<evidence type="ECO:0000256" key="1">
    <source>
        <dbReference type="ARBA" id="ARBA00004651"/>
    </source>
</evidence>